<comment type="caution">
    <text evidence="1">The sequence shown here is derived from an EMBL/GenBank/DDBJ whole genome shotgun (WGS) entry which is preliminary data.</text>
</comment>
<sequence length="228" mass="26737">MTGALPKKFRGIKTTQEPLNEYAPKTIVNRLGQKSISLPRIDDGKRWAGFPGLSGVARRITNVIPECRWYVEPFAGTAKVFQEILKSKKFTNTQFVLNDKSKFIFNWLLKEFFNDSNVVILVEDFTNCIKCWDGPETFFLFDIPWNRSYYDQKFSCFDRYAVKEYEEEILKICETIQGKFIITTRKESIRMKKSKFYNTLVTSEYVVSGKYPKVMLTSNFKIDGRKLR</sequence>
<evidence type="ECO:0000313" key="1">
    <source>
        <dbReference type="EMBL" id="KKN75450.1"/>
    </source>
</evidence>
<name>A0A0F9T2A4_9ZZZZ</name>
<proteinExistence type="predicted"/>
<reference evidence="1" key="1">
    <citation type="journal article" date="2015" name="Nature">
        <title>Complex archaea that bridge the gap between prokaryotes and eukaryotes.</title>
        <authorList>
            <person name="Spang A."/>
            <person name="Saw J.H."/>
            <person name="Jorgensen S.L."/>
            <person name="Zaremba-Niedzwiedzka K."/>
            <person name="Martijn J."/>
            <person name="Lind A.E."/>
            <person name="van Eijk R."/>
            <person name="Schleper C."/>
            <person name="Guy L."/>
            <person name="Ettema T.J."/>
        </authorList>
    </citation>
    <scope>NUCLEOTIDE SEQUENCE</scope>
</reference>
<dbReference type="Gene3D" id="3.40.50.150">
    <property type="entry name" value="Vaccinia Virus protein VP39"/>
    <property type="match status" value="1"/>
</dbReference>
<dbReference type="InterPro" id="IPR029063">
    <property type="entry name" value="SAM-dependent_MTases_sf"/>
</dbReference>
<dbReference type="SUPFAM" id="SSF53335">
    <property type="entry name" value="S-adenosyl-L-methionine-dependent methyltransferases"/>
    <property type="match status" value="1"/>
</dbReference>
<dbReference type="EMBL" id="LAZR01000310">
    <property type="protein sequence ID" value="KKN75450.1"/>
    <property type="molecule type" value="Genomic_DNA"/>
</dbReference>
<organism evidence="1">
    <name type="scientific">marine sediment metagenome</name>
    <dbReference type="NCBI Taxonomy" id="412755"/>
    <lineage>
        <taxon>unclassified sequences</taxon>
        <taxon>metagenomes</taxon>
        <taxon>ecological metagenomes</taxon>
    </lineage>
</organism>
<protein>
    <recommendedName>
        <fullName evidence="2">DNA adenine methylase</fullName>
    </recommendedName>
</protein>
<dbReference type="AlphaFoldDB" id="A0A0F9T2A4"/>
<evidence type="ECO:0008006" key="2">
    <source>
        <dbReference type="Google" id="ProtNLM"/>
    </source>
</evidence>
<gene>
    <name evidence="1" type="ORF">LCGC14_0380710</name>
</gene>
<accession>A0A0F9T2A4</accession>